<organism evidence="2">
    <name type="scientific">Arion vulgaris</name>
    <dbReference type="NCBI Taxonomy" id="1028688"/>
    <lineage>
        <taxon>Eukaryota</taxon>
        <taxon>Metazoa</taxon>
        <taxon>Spiralia</taxon>
        <taxon>Lophotrochozoa</taxon>
        <taxon>Mollusca</taxon>
        <taxon>Gastropoda</taxon>
        <taxon>Heterobranchia</taxon>
        <taxon>Euthyneura</taxon>
        <taxon>Panpulmonata</taxon>
        <taxon>Eupulmonata</taxon>
        <taxon>Stylommatophora</taxon>
        <taxon>Helicina</taxon>
        <taxon>Arionoidea</taxon>
        <taxon>Arionidae</taxon>
        <taxon>Arion</taxon>
    </lineage>
</organism>
<reference evidence="2" key="1">
    <citation type="submission" date="2014-12" db="EMBL/GenBank/DDBJ databases">
        <title>Insight into the proteome of Arion vulgaris.</title>
        <authorList>
            <person name="Aradska J."/>
            <person name="Bulat T."/>
            <person name="Smidak R."/>
            <person name="Sarate P."/>
            <person name="Gangsoo J."/>
            <person name="Sialana F."/>
            <person name="Bilban M."/>
            <person name="Lubec G."/>
        </authorList>
    </citation>
    <scope>NUCLEOTIDE SEQUENCE</scope>
    <source>
        <tissue evidence="2">Skin</tissue>
    </source>
</reference>
<evidence type="ECO:0000256" key="1">
    <source>
        <dbReference type="SAM" id="MobiDB-lite"/>
    </source>
</evidence>
<protein>
    <submittedName>
        <fullName evidence="2">Uncharacterized protein</fullName>
    </submittedName>
</protein>
<gene>
    <name evidence="2" type="primary">ORF22548</name>
</gene>
<sequence>DIQPVPTVSTTHVPPNKYLQHGIERACPKPTLNTRVNQPPMITTRTEAAPKQQSLTADRSKTTTMSNLDQQYTLDLHPQSQDSVPFGPFYRKPIK</sequence>
<feature type="compositionally biased region" description="Low complexity" evidence="1">
    <location>
        <begin position="1"/>
        <end position="15"/>
    </location>
</feature>
<evidence type="ECO:0000313" key="2">
    <source>
        <dbReference type="EMBL" id="CEK54343.1"/>
    </source>
</evidence>
<feature type="compositionally biased region" description="Polar residues" evidence="1">
    <location>
        <begin position="31"/>
        <end position="83"/>
    </location>
</feature>
<feature type="non-terminal residue" evidence="2">
    <location>
        <position position="95"/>
    </location>
</feature>
<feature type="region of interest" description="Disordered" evidence="1">
    <location>
        <begin position="1"/>
        <end position="95"/>
    </location>
</feature>
<dbReference type="AlphaFoldDB" id="A0A0B6YDU4"/>
<name>A0A0B6YDU4_9EUPU</name>
<feature type="non-terminal residue" evidence="2">
    <location>
        <position position="1"/>
    </location>
</feature>
<accession>A0A0B6YDU4</accession>
<proteinExistence type="predicted"/>
<dbReference type="EMBL" id="HACG01007478">
    <property type="protein sequence ID" value="CEK54343.1"/>
    <property type="molecule type" value="Transcribed_RNA"/>
</dbReference>